<evidence type="ECO:0000313" key="2">
    <source>
        <dbReference type="Proteomes" id="UP000034607"/>
    </source>
</evidence>
<protein>
    <submittedName>
        <fullName evidence="1">Uncharacterized protein</fullName>
    </submittedName>
</protein>
<proteinExistence type="predicted"/>
<dbReference type="AlphaFoldDB" id="A0A0G1RGE8"/>
<dbReference type="EMBL" id="LCNM01000011">
    <property type="protein sequence ID" value="KKU56201.1"/>
    <property type="molecule type" value="Genomic_DNA"/>
</dbReference>
<comment type="caution">
    <text evidence="1">The sequence shown here is derived from an EMBL/GenBank/DDBJ whole genome shotgun (WGS) entry which is preliminary data.</text>
</comment>
<name>A0A0G1RGE8_9BACT</name>
<sequence length="100" mass="11807">MSEEIVPIHCPFRIDNTVCTCGHTDLIKRTERIDAVSSAHQRTKVRLNPDQDPRKLLLNNDTLFESNEELLKLYHQLFFLCNKVSRFRKFLAFLGFYVSY</sequence>
<accession>A0A0G1RGE8</accession>
<organism evidence="1 2">
    <name type="scientific">Candidatus Amesbacteria bacterium GW2011_GWA2_47_11</name>
    <dbReference type="NCBI Taxonomy" id="1618357"/>
    <lineage>
        <taxon>Bacteria</taxon>
        <taxon>Candidatus Amesiibacteriota</taxon>
    </lineage>
</organism>
<dbReference type="Proteomes" id="UP000034607">
    <property type="component" value="Unassembled WGS sequence"/>
</dbReference>
<evidence type="ECO:0000313" key="1">
    <source>
        <dbReference type="EMBL" id="KKU56201.1"/>
    </source>
</evidence>
<reference evidence="1 2" key="1">
    <citation type="journal article" date="2015" name="Nature">
        <title>rRNA introns, odd ribosomes, and small enigmatic genomes across a large radiation of phyla.</title>
        <authorList>
            <person name="Brown C.T."/>
            <person name="Hug L.A."/>
            <person name="Thomas B.C."/>
            <person name="Sharon I."/>
            <person name="Castelle C.J."/>
            <person name="Singh A."/>
            <person name="Wilkins M.J."/>
            <person name="Williams K.H."/>
            <person name="Banfield J.F."/>
        </authorList>
    </citation>
    <scope>NUCLEOTIDE SEQUENCE [LARGE SCALE GENOMIC DNA]</scope>
</reference>
<gene>
    <name evidence="1" type="ORF">UX78_C0011G0008</name>
</gene>